<accession>Q0CRV0</accession>
<dbReference type="SUPFAM" id="SSF48371">
    <property type="entry name" value="ARM repeat"/>
    <property type="match status" value="1"/>
</dbReference>
<dbReference type="VEuPathDB" id="FungiDB:ATEG_03584"/>
<evidence type="ECO:0000313" key="2">
    <source>
        <dbReference type="Proteomes" id="UP000007963"/>
    </source>
</evidence>
<dbReference type="HOGENOM" id="CLU_940417_0_0_1"/>
<dbReference type="OrthoDB" id="427518at2759"/>
<dbReference type="Proteomes" id="UP000007963">
    <property type="component" value="Unassembled WGS sequence"/>
</dbReference>
<protein>
    <recommendedName>
        <fullName evidence="3">HEAT repeat domain-containing protein</fullName>
    </recommendedName>
</protein>
<dbReference type="Gene3D" id="1.25.10.10">
    <property type="entry name" value="Leucine-rich Repeat Variant"/>
    <property type="match status" value="1"/>
</dbReference>
<dbReference type="Pfam" id="PF13646">
    <property type="entry name" value="HEAT_2"/>
    <property type="match status" value="1"/>
</dbReference>
<dbReference type="OMA" id="CCEALTH"/>
<dbReference type="InterPro" id="IPR011989">
    <property type="entry name" value="ARM-like"/>
</dbReference>
<dbReference type="STRING" id="341663.Q0CRV0"/>
<sequence length="284" mass="31161">MARLDNQDPVIKKTAIYALDGQSNLREETLKQITVRLEDEYPGVRMAAIDVLSSPSSLEEVTLNQIAARLEGPRSCASLLDNPDWVVRRAAIEALERQSNLPDVRLNQIAARLGDQDSDIRRAATDALSSRSNLPEVILNQIAALLEDQDLDVKTASMDTLGSKPNLPEGVLNQIARQLKGHGLFAVDRVAPMIMEHHKFHFVCLVGGHAQGLLPLLLKQSFNNHLAWYIQDGKSYLQTDNRLGCVELLHGESNLEVALQRAREHAAIPAVGASLEAELGYSAA</sequence>
<evidence type="ECO:0008006" key="3">
    <source>
        <dbReference type="Google" id="ProtNLM"/>
    </source>
</evidence>
<reference evidence="2" key="1">
    <citation type="submission" date="2005-09" db="EMBL/GenBank/DDBJ databases">
        <title>Annotation of the Aspergillus terreus NIH2624 genome.</title>
        <authorList>
            <person name="Birren B.W."/>
            <person name="Lander E.S."/>
            <person name="Galagan J.E."/>
            <person name="Nusbaum C."/>
            <person name="Devon K."/>
            <person name="Henn M."/>
            <person name="Ma L.-J."/>
            <person name="Jaffe D.B."/>
            <person name="Butler J."/>
            <person name="Alvarez P."/>
            <person name="Gnerre S."/>
            <person name="Grabherr M."/>
            <person name="Kleber M."/>
            <person name="Mauceli E.W."/>
            <person name="Brockman W."/>
            <person name="Rounsley S."/>
            <person name="Young S.K."/>
            <person name="LaButti K."/>
            <person name="Pushparaj V."/>
            <person name="DeCaprio D."/>
            <person name="Crawford M."/>
            <person name="Koehrsen M."/>
            <person name="Engels R."/>
            <person name="Montgomery P."/>
            <person name="Pearson M."/>
            <person name="Howarth C."/>
            <person name="Larson L."/>
            <person name="Luoma S."/>
            <person name="White J."/>
            <person name="Alvarado L."/>
            <person name="Kodira C.D."/>
            <person name="Zeng Q."/>
            <person name="Oleary S."/>
            <person name="Yandava C."/>
            <person name="Denning D.W."/>
            <person name="Nierman W.C."/>
            <person name="Milne T."/>
            <person name="Madden K."/>
        </authorList>
    </citation>
    <scope>NUCLEOTIDE SEQUENCE [LARGE SCALE GENOMIC DNA]</scope>
    <source>
        <strain evidence="2">NIH 2624 / FGSC A1156</strain>
    </source>
</reference>
<dbReference type="RefSeq" id="XP_001212762.1">
    <property type="nucleotide sequence ID" value="XM_001212762.1"/>
</dbReference>
<proteinExistence type="predicted"/>
<evidence type="ECO:0000313" key="1">
    <source>
        <dbReference type="EMBL" id="EAU35386.1"/>
    </source>
</evidence>
<dbReference type="GeneID" id="4318475"/>
<name>Q0CRV0_ASPTN</name>
<gene>
    <name evidence="1" type="ORF">ATEG_03584</name>
</gene>
<organism evidence="1 2">
    <name type="scientific">Aspergillus terreus (strain NIH 2624 / FGSC A1156)</name>
    <dbReference type="NCBI Taxonomy" id="341663"/>
    <lineage>
        <taxon>Eukaryota</taxon>
        <taxon>Fungi</taxon>
        <taxon>Dikarya</taxon>
        <taxon>Ascomycota</taxon>
        <taxon>Pezizomycotina</taxon>
        <taxon>Eurotiomycetes</taxon>
        <taxon>Eurotiomycetidae</taxon>
        <taxon>Eurotiales</taxon>
        <taxon>Aspergillaceae</taxon>
        <taxon>Aspergillus</taxon>
        <taxon>Aspergillus subgen. Circumdati</taxon>
    </lineage>
</organism>
<dbReference type="EMBL" id="CH476598">
    <property type="protein sequence ID" value="EAU35386.1"/>
    <property type="molecule type" value="Genomic_DNA"/>
</dbReference>
<dbReference type="InterPro" id="IPR016024">
    <property type="entry name" value="ARM-type_fold"/>
</dbReference>
<dbReference type="AlphaFoldDB" id="Q0CRV0"/>